<comment type="similarity">
    <text evidence="5">Belongs to the binding-protein-dependent transport system permease family.</text>
</comment>
<dbReference type="OrthoDB" id="9805884at2"/>
<feature type="transmembrane region" description="Helical" evidence="5">
    <location>
        <begin position="78"/>
        <end position="96"/>
    </location>
</feature>
<keyword evidence="3 5" id="KW-1133">Transmembrane helix</keyword>
<reference evidence="7 8" key="1">
    <citation type="submission" date="2019-07" db="EMBL/GenBank/DDBJ databases">
        <title>Full genome sequence of Devosia sp. Gsoil 520.</title>
        <authorList>
            <person name="Im W.-T."/>
        </authorList>
    </citation>
    <scope>NUCLEOTIDE SEQUENCE [LARGE SCALE GENOMIC DNA]</scope>
    <source>
        <strain evidence="7 8">Gsoil 520</strain>
    </source>
</reference>
<dbReference type="RefSeq" id="WP_146290286.1">
    <property type="nucleotide sequence ID" value="NZ_CP042304.1"/>
</dbReference>
<evidence type="ECO:0000256" key="2">
    <source>
        <dbReference type="ARBA" id="ARBA00022692"/>
    </source>
</evidence>
<evidence type="ECO:0000256" key="5">
    <source>
        <dbReference type="RuleBase" id="RU363032"/>
    </source>
</evidence>
<feature type="transmembrane region" description="Helical" evidence="5">
    <location>
        <begin position="272"/>
        <end position="294"/>
    </location>
</feature>
<dbReference type="CDD" id="cd06261">
    <property type="entry name" value="TM_PBP2"/>
    <property type="match status" value="1"/>
</dbReference>
<sequence>MSIDANNADPVALVVAPPVAGKPGPQKSGLLWLLNGRLAVGLVILVVMGLGSFILPLFAPADPSVQATYMRNLPMSGIHWLGTNALGQDIFWFLVFSVRNSLMLGILVAVGVTIIATIVGLSAGYIGGTFERLVMLIVDTFITIPLLPILIILGALIRGNTSFFTVGVIIIIFGWAWDARTVRSMALSLREREFINMARFSGANTFNVLTREILPYVSAYILVGFINTVLFAINTEATLAVIGLSKVEVPTLGSIIFWALSYNALFTGQYPWIVAPIVATVTLFLGLFLTSTGFNQAFASKRGVS</sequence>
<feature type="transmembrane region" description="Helical" evidence="5">
    <location>
        <begin position="38"/>
        <end position="58"/>
    </location>
</feature>
<dbReference type="InterPro" id="IPR035906">
    <property type="entry name" value="MetI-like_sf"/>
</dbReference>
<keyword evidence="4 5" id="KW-0472">Membrane</keyword>
<evidence type="ECO:0000256" key="1">
    <source>
        <dbReference type="ARBA" id="ARBA00004651"/>
    </source>
</evidence>
<dbReference type="GO" id="GO:0005886">
    <property type="term" value="C:plasma membrane"/>
    <property type="evidence" value="ECO:0007669"/>
    <property type="project" value="UniProtKB-SubCell"/>
</dbReference>
<accession>A0A5B8LUL7</accession>
<organism evidence="7 8">
    <name type="scientific">Devosia ginsengisoli</name>
    <dbReference type="NCBI Taxonomy" id="400770"/>
    <lineage>
        <taxon>Bacteria</taxon>
        <taxon>Pseudomonadati</taxon>
        <taxon>Pseudomonadota</taxon>
        <taxon>Alphaproteobacteria</taxon>
        <taxon>Hyphomicrobiales</taxon>
        <taxon>Devosiaceae</taxon>
        <taxon>Devosia</taxon>
    </lineage>
</organism>
<dbReference type="KEGG" id="dea:FPZ08_12245"/>
<evidence type="ECO:0000256" key="4">
    <source>
        <dbReference type="ARBA" id="ARBA00023136"/>
    </source>
</evidence>
<gene>
    <name evidence="7" type="ORF">FPZ08_12245</name>
</gene>
<feature type="transmembrane region" description="Helical" evidence="5">
    <location>
        <begin position="102"/>
        <end position="126"/>
    </location>
</feature>
<evidence type="ECO:0000313" key="8">
    <source>
        <dbReference type="Proteomes" id="UP000315364"/>
    </source>
</evidence>
<dbReference type="Proteomes" id="UP000315364">
    <property type="component" value="Chromosome"/>
</dbReference>
<keyword evidence="5" id="KW-0813">Transport</keyword>
<dbReference type="Gene3D" id="1.10.3720.10">
    <property type="entry name" value="MetI-like"/>
    <property type="match status" value="1"/>
</dbReference>
<dbReference type="AlphaFoldDB" id="A0A5B8LUL7"/>
<feature type="transmembrane region" description="Helical" evidence="5">
    <location>
        <begin position="133"/>
        <end position="157"/>
    </location>
</feature>
<dbReference type="SUPFAM" id="SSF161098">
    <property type="entry name" value="MetI-like"/>
    <property type="match status" value="1"/>
</dbReference>
<evidence type="ECO:0000256" key="3">
    <source>
        <dbReference type="ARBA" id="ARBA00022989"/>
    </source>
</evidence>
<dbReference type="PANTHER" id="PTHR42729">
    <property type="entry name" value="OLIGO/DIPEPTIDE TRANSPORT, PERMEASE PROTEIN (DPPC-2)"/>
    <property type="match status" value="1"/>
</dbReference>
<evidence type="ECO:0000313" key="7">
    <source>
        <dbReference type="EMBL" id="QDZ11465.1"/>
    </source>
</evidence>
<feature type="transmembrane region" description="Helical" evidence="5">
    <location>
        <begin position="239"/>
        <end position="260"/>
    </location>
</feature>
<feature type="domain" description="ABC transmembrane type-1" evidence="6">
    <location>
        <begin position="102"/>
        <end position="291"/>
    </location>
</feature>
<feature type="transmembrane region" description="Helical" evidence="5">
    <location>
        <begin position="163"/>
        <end position="182"/>
    </location>
</feature>
<dbReference type="GO" id="GO:0055085">
    <property type="term" value="P:transmembrane transport"/>
    <property type="evidence" value="ECO:0007669"/>
    <property type="project" value="InterPro"/>
</dbReference>
<protein>
    <submittedName>
        <fullName evidence="7">ABC transporter permease</fullName>
    </submittedName>
</protein>
<dbReference type="Pfam" id="PF00528">
    <property type="entry name" value="BPD_transp_1"/>
    <property type="match status" value="1"/>
</dbReference>
<dbReference type="InterPro" id="IPR000515">
    <property type="entry name" value="MetI-like"/>
</dbReference>
<dbReference type="PANTHER" id="PTHR42729:SF1">
    <property type="entry name" value="OLIGO_DIPEPTIDE TRANSPORT, PERMEASE PROTEIN (DPPC-2)"/>
    <property type="match status" value="1"/>
</dbReference>
<keyword evidence="2 5" id="KW-0812">Transmembrane</keyword>
<dbReference type="PROSITE" id="PS50928">
    <property type="entry name" value="ABC_TM1"/>
    <property type="match status" value="1"/>
</dbReference>
<keyword evidence="8" id="KW-1185">Reference proteome</keyword>
<comment type="subcellular location">
    <subcellularLocation>
        <location evidence="1 5">Cell membrane</location>
        <topology evidence="1 5">Multi-pass membrane protein</topology>
    </subcellularLocation>
</comment>
<feature type="transmembrane region" description="Helical" evidence="5">
    <location>
        <begin position="213"/>
        <end position="233"/>
    </location>
</feature>
<dbReference type="EMBL" id="CP042304">
    <property type="protein sequence ID" value="QDZ11465.1"/>
    <property type="molecule type" value="Genomic_DNA"/>
</dbReference>
<proteinExistence type="inferred from homology"/>
<evidence type="ECO:0000259" key="6">
    <source>
        <dbReference type="PROSITE" id="PS50928"/>
    </source>
</evidence>
<name>A0A5B8LUL7_9HYPH</name>